<gene>
    <name evidence="1" type="ORF">BV25DRAFT_1772038</name>
</gene>
<evidence type="ECO:0000313" key="2">
    <source>
        <dbReference type="Proteomes" id="UP000814140"/>
    </source>
</evidence>
<keyword evidence="2" id="KW-1185">Reference proteome</keyword>
<sequence>ENEFSDFALSGREWEVLHDFQLILEAPSTVQQLLSGQATPTLSLAVPAMEVFLTGWERLVAQRPHYRRFLDSALEIGRQYYTRMDDTDAYVMSMFVNPSIKMAWIEKNWDRSYIRKA</sequence>
<name>A0ACB8SKH5_9AGAM</name>
<dbReference type="EMBL" id="MU277256">
    <property type="protein sequence ID" value="KAI0056879.1"/>
    <property type="molecule type" value="Genomic_DNA"/>
</dbReference>
<protein>
    <submittedName>
        <fullName evidence="1">Uncharacterized protein</fullName>
    </submittedName>
</protein>
<reference evidence="1" key="1">
    <citation type="submission" date="2021-03" db="EMBL/GenBank/DDBJ databases">
        <authorList>
            <consortium name="DOE Joint Genome Institute"/>
            <person name="Ahrendt S."/>
            <person name="Looney B.P."/>
            <person name="Miyauchi S."/>
            <person name="Morin E."/>
            <person name="Drula E."/>
            <person name="Courty P.E."/>
            <person name="Chicoki N."/>
            <person name="Fauchery L."/>
            <person name="Kohler A."/>
            <person name="Kuo A."/>
            <person name="Labutti K."/>
            <person name="Pangilinan J."/>
            <person name="Lipzen A."/>
            <person name="Riley R."/>
            <person name="Andreopoulos W."/>
            <person name="He G."/>
            <person name="Johnson J."/>
            <person name="Barry K.W."/>
            <person name="Grigoriev I.V."/>
            <person name="Nagy L."/>
            <person name="Hibbett D."/>
            <person name="Henrissat B."/>
            <person name="Matheny P.B."/>
            <person name="Labbe J."/>
            <person name="Martin F."/>
        </authorList>
    </citation>
    <scope>NUCLEOTIDE SEQUENCE</scope>
    <source>
        <strain evidence="1">HHB10654</strain>
    </source>
</reference>
<evidence type="ECO:0000313" key="1">
    <source>
        <dbReference type="EMBL" id="KAI0056879.1"/>
    </source>
</evidence>
<reference evidence="1" key="2">
    <citation type="journal article" date="2022" name="New Phytol.">
        <title>Evolutionary transition to the ectomycorrhizal habit in the genomes of a hyperdiverse lineage of mushroom-forming fungi.</title>
        <authorList>
            <person name="Looney B."/>
            <person name="Miyauchi S."/>
            <person name="Morin E."/>
            <person name="Drula E."/>
            <person name="Courty P.E."/>
            <person name="Kohler A."/>
            <person name="Kuo A."/>
            <person name="LaButti K."/>
            <person name="Pangilinan J."/>
            <person name="Lipzen A."/>
            <person name="Riley R."/>
            <person name="Andreopoulos W."/>
            <person name="He G."/>
            <person name="Johnson J."/>
            <person name="Nolan M."/>
            <person name="Tritt A."/>
            <person name="Barry K.W."/>
            <person name="Grigoriev I.V."/>
            <person name="Nagy L.G."/>
            <person name="Hibbett D."/>
            <person name="Henrissat B."/>
            <person name="Matheny P.B."/>
            <person name="Labbe J."/>
            <person name="Martin F.M."/>
        </authorList>
    </citation>
    <scope>NUCLEOTIDE SEQUENCE</scope>
    <source>
        <strain evidence="1">HHB10654</strain>
    </source>
</reference>
<feature type="non-terminal residue" evidence="1">
    <location>
        <position position="117"/>
    </location>
</feature>
<organism evidence="1 2">
    <name type="scientific">Artomyces pyxidatus</name>
    <dbReference type="NCBI Taxonomy" id="48021"/>
    <lineage>
        <taxon>Eukaryota</taxon>
        <taxon>Fungi</taxon>
        <taxon>Dikarya</taxon>
        <taxon>Basidiomycota</taxon>
        <taxon>Agaricomycotina</taxon>
        <taxon>Agaricomycetes</taxon>
        <taxon>Russulales</taxon>
        <taxon>Auriscalpiaceae</taxon>
        <taxon>Artomyces</taxon>
    </lineage>
</organism>
<proteinExistence type="predicted"/>
<comment type="caution">
    <text evidence="1">The sequence shown here is derived from an EMBL/GenBank/DDBJ whole genome shotgun (WGS) entry which is preliminary data.</text>
</comment>
<accession>A0ACB8SKH5</accession>
<feature type="non-terminal residue" evidence="1">
    <location>
        <position position="1"/>
    </location>
</feature>
<dbReference type="Proteomes" id="UP000814140">
    <property type="component" value="Unassembled WGS sequence"/>
</dbReference>